<evidence type="ECO:0000313" key="3">
    <source>
        <dbReference type="Proteomes" id="UP000762676"/>
    </source>
</evidence>
<gene>
    <name evidence="2" type="ORF">ElyMa_003909500</name>
</gene>
<dbReference type="AlphaFoldDB" id="A0AAV4FQ18"/>
<sequence>MCATSWSPLAARGKTCSYPNRIDRHVATSRPLRPPPYQAFTRHESPASQRFTSALTRKAQEASSFPPLDFTIDGLWSLDNRCRI</sequence>
<proteinExistence type="predicted"/>
<protein>
    <submittedName>
        <fullName evidence="2">Uncharacterized protein</fullName>
    </submittedName>
</protein>
<evidence type="ECO:0000313" key="2">
    <source>
        <dbReference type="EMBL" id="GFR75069.1"/>
    </source>
</evidence>
<comment type="caution">
    <text evidence="2">The sequence shown here is derived from an EMBL/GenBank/DDBJ whole genome shotgun (WGS) entry which is preliminary data.</text>
</comment>
<keyword evidence="3" id="KW-1185">Reference proteome</keyword>
<feature type="region of interest" description="Disordered" evidence="1">
    <location>
        <begin position="26"/>
        <end position="62"/>
    </location>
</feature>
<name>A0AAV4FQ18_9GAST</name>
<feature type="compositionally biased region" description="Polar residues" evidence="1">
    <location>
        <begin position="46"/>
        <end position="55"/>
    </location>
</feature>
<accession>A0AAV4FQ18</accession>
<organism evidence="2 3">
    <name type="scientific">Elysia marginata</name>
    <dbReference type="NCBI Taxonomy" id="1093978"/>
    <lineage>
        <taxon>Eukaryota</taxon>
        <taxon>Metazoa</taxon>
        <taxon>Spiralia</taxon>
        <taxon>Lophotrochozoa</taxon>
        <taxon>Mollusca</taxon>
        <taxon>Gastropoda</taxon>
        <taxon>Heterobranchia</taxon>
        <taxon>Euthyneura</taxon>
        <taxon>Panpulmonata</taxon>
        <taxon>Sacoglossa</taxon>
        <taxon>Placobranchoidea</taxon>
        <taxon>Plakobranchidae</taxon>
        <taxon>Elysia</taxon>
    </lineage>
</organism>
<reference evidence="2 3" key="1">
    <citation type="journal article" date="2021" name="Elife">
        <title>Chloroplast acquisition without the gene transfer in kleptoplastic sea slugs, Plakobranchus ocellatus.</title>
        <authorList>
            <person name="Maeda T."/>
            <person name="Takahashi S."/>
            <person name="Yoshida T."/>
            <person name="Shimamura S."/>
            <person name="Takaki Y."/>
            <person name="Nagai Y."/>
            <person name="Toyoda A."/>
            <person name="Suzuki Y."/>
            <person name="Arimoto A."/>
            <person name="Ishii H."/>
            <person name="Satoh N."/>
            <person name="Nishiyama T."/>
            <person name="Hasebe M."/>
            <person name="Maruyama T."/>
            <person name="Minagawa J."/>
            <person name="Obokata J."/>
            <person name="Shigenobu S."/>
        </authorList>
    </citation>
    <scope>NUCLEOTIDE SEQUENCE [LARGE SCALE GENOMIC DNA]</scope>
</reference>
<dbReference type="EMBL" id="BMAT01007957">
    <property type="protein sequence ID" value="GFR75069.1"/>
    <property type="molecule type" value="Genomic_DNA"/>
</dbReference>
<evidence type="ECO:0000256" key="1">
    <source>
        <dbReference type="SAM" id="MobiDB-lite"/>
    </source>
</evidence>
<dbReference type="Proteomes" id="UP000762676">
    <property type="component" value="Unassembled WGS sequence"/>
</dbReference>